<keyword evidence="1" id="KW-0175">Coiled coil</keyword>
<feature type="signal peptide" evidence="3">
    <location>
        <begin position="1"/>
        <end position="18"/>
    </location>
</feature>
<evidence type="ECO:0000256" key="1">
    <source>
        <dbReference type="SAM" id="Coils"/>
    </source>
</evidence>
<protein>
    <submittedName>
        <fullName evidence="4">Cellulose synthase operon protein C</fullName>
    </submittedName>
</protein>
<evidence type="ECO:0000313" key="5">
    <source>
        <dbReference type="Proteomes" id="UP001295463"/>
    </source>
</evidence>
<sequence>MKRLLAVLVFITPLVAEAATWSWTDAAGTVHFTDNPATVPMGFRHQLRQRDDGAPSFPATVPAEPASRQTPPPAAPHAGTPSKAAEAPAAAPGQELSIRYGNRTAGEWRAAFRALRGQLAEVEGQFEQARREGGDGKTALSRQKIDELNARNRRLNAEYEAVRLRFNRLVEEANAAGLPPEFSR</sequence>
<dbReference type="RefSeq" id="WP_305731248.1">
    <property type="nucleotide sequence ID" value="NZ_OW150024.1"/>
</dbReference>
<gene>
    <name evidence="4" type="ORF">GEAMG1_0481</name>
</gene>
<proteinExistence type="predicted"/>
<feature type="chain" id="PRO_5045743270" evidence="3">
    <location>
        <begin position="19"/>
        <end position="184"/>
    </location>
</feature>
<feature type="coiled-coil region" evidence="1">
    <location>
        <begin position="112"/>
        <end position="172"/>
    </location>
</feature>
<evidence type="ECO:0000256" key="3">
    <source>
        <dbReference type="SAM" id="SignalP"/>
    </source>
</evidence>
<dbReference type="EMBL" id="OW150024">
    <property type="protein sequence ID" value="CAH2030303.1"/>
    <property type="molecule type" value="Genomic_DNA"/>
</dbReference>
<accession>A0ABM9D4Y6</accession>
<reference evidence="4 5" key="1">
    <citation type="submission" date="2022-03" db="EMBL/GenBank/DDBJ databases">
        <authorList>
            <person name="Koch H."/>
        </authorList>
    </citation>
    <scope>NUCLEOTIDE SEQUENCE [LARGE SCALE GENOMIC DNA]</scope>
    <source>
        <strain evidence="4 5">G1</strain>
    </source>
</reference>
<keyword evidence="5" id="KW-1185">Reference proteome</keyword>
<name>A0ABM9D4Y6_9BACT</name>
<keyword evidence="3" id="KW-0732">Signal</keyword>
<evidence type="ECO:0000256" key="2">
    <source>
        <dbReference type="SAM" id="MobiDB-lite"/>
    </source>
</evidence>
<evidence type="ECO:0000313" key="4">
    <source>
        <dbReference type="EMBL" id="CAH2030303.1"/>
    </source>
</evidence>
<dbReference type="Proteomes" id="UP001295463">
    <property type="component" value="Chromosome"/>
</dbReference>
<organism evidence="4 5">
    <name type="scientific">Trichlorobacter ammonificans</name>
    <dbReference type="NCBI Taxonomy" id="2916410"/>
    <lineage>
        <taxon>Bacteria</taxon>
        <taxon>Pseudomonadati</taxon>
        <taxon>Thermodesulfobacteriota</taxon>
        <taxon>Desulfuromonadia</taxon>
        <taxon>Geobacterales</taxon>
        <taxon>Geobacteraceae</taxon>
        <taxon>Trichlorobacter</taxon>
    </lineage>
</organism>
<feature type="region of interest" description="Disordered" evidence="2">
    <location>
        <begin position="49"/>
        <end position="93"/>
    </location>
</feature>